<reference evidence="1" key="1">
    <citation type="submission" date="2022-05" db="EMBL/GenBank/DDBJ databases">
        <authorList>
            <person name="Jo J.-H."/>
            <person name="Im W.-T."/>
        </authorList>
    </citation>
    <scope>NUCLEOTIDE SEQUENCE</scope>
    <source>
        <strain evidence="1">SE158</strain>
    </source>
</reference>
<accession>A0ABT0RJM5</accession>
<protein>
    <submittedName>
        <fullName evidence="1">Uncharacterized protein</fullName>
    </submittedName>
</protein>
<organism evidence="1 2">
    <name type="scientific">Sphingomonas alba</name>
    <dbReference type="NCBI Taxonomy" id="2908208"/>
    <lineage>
        <taxon>Bacteria</taxon>
        <taxon>Pseudomonadati</taxon>
        <taxon>Pseudomonadota</taxon>
        <taxon>Alphaproteobacteria</taxon>
        <taxon>Sphingomonadales</taxon>
        <taxon>Sphingomonadaceae</taxon>
        <taxon>Sphingomonas</taxon>
    </lineage>
</organism>
<keyword evidence="2" id="KW-1185">Reference proteome</keyword>
<dbReference type="RefSeq" id="WP_249846453.1">
    <property type="nucleotide sequence ID" value="NZ_JAMGBD010000001.1"/>
</dbReference>
<dbReference type="Proteomes" id="UP001165363">
    <property type="component" value="Unassembled WGS sequence"/>
</dbReference>
<sequence length="96" mass="10669">MSCAGYTVRLDNGTELCLPRYREIVHWKKPDPDPKFRLFDDLDILAIINEGIGHLANEHLRKSLSEAVASAARSIELPKGVTLGDGFNQKAFMASK</sequence>
<comment type="caution">
    <text evidence="1">The sequence shown here is derived from an EMBL/GenBank/DDBJ whole genome shotgun (WGS) entry which is preliminary data.</text>
</comment>
<gene>
    <name evidence="1" type="ORF">LZ536_01005</name>
</gene>
<dbReference type="EMBL" id="JAMGBD010000001">
    <property type="protein sequence ID" value="MCL6682484.1"/>
    <property type="molecule type" value="Genomic_DNA"/>
</dbReference>
<proteinExistence type="predicted"/>
<evidence type="ECO:0000313" key="2">
    <source>
        <dbReference type="Proteomes" id="UP001165363"/>
    </source>
</evidence>
<name>A0ABT0RJM5_9SPHN</name>
<evidence type="ECO:0000313" key="1">
    <source>
        <dbReference type="EMBL" id="MCL6682484.1"/>
    </source>
</evidence>